<reference evidence="1" key="1">
    <citation type="submission" date="2018-06" db="EMBL/GenBank/DDBJ databases">
        <authorList>
            <person name="Zhirakovskaya E."/>
        </authorList>
    </citation>
    <scope>NUCLEOTIDE SEQUENCE</scope>
</reference>
<dbReference type="EMBL" id="UOFM01000077">
    <property type="protein sequence ID" value="VAW73688.1"/>
    <property type="molecule type" value="Genomic_DNA"/>
</dbReference>
<evidence type="ECO:0000313" key="1">
    <source>
        <dbReference type="EMBL" id="VAW73688.1"/>
    </source>
</evidence>
<proteinExistence type="predicted"/>
<sequence>MNLPRISNRAPDFLYIGNYHGVIPDSKIKTIRQLDRLVDSDLETAWYLNCRACQLSSNIGQFRRIRHGDNRIFGNNRSLGTGTAASLARGQCDHE</sequence>
<protein>
    <submittedName>
        <fullName evidence="1">Uncharacterized protein</fullName>
    </submittedName>
</protein>
<dbReference type="AlphaFoldDB" id="A0A3B0XZ84"/>
<gene>
    <name evidence="1" type="ORF">MNBD_GAMMA14-2482</name>
</gene>
<accession>A0A3B0XZ84</accession>
<organism evidence="1">
    <name type="scientific">hydrothermal vent metagenome</name>
    <dbReference type="NCBI Taxonomy" id="652676"/>
    <lineage>
        <taxon>unclassified sequences</taxon>
        <taxon>metagenomes</taxon>
        <taxon>ecological metagenomes</taxon>
    </lineage>
</organism>
<name>A0A3B0XZ84_9ZZZZ</name>